<comment type="subcellular location">
    <subcellularLocation>
        <location evidence="1">Secreted</location>
    </subcellularLocation>
</comment>
<dbReference type="Proteomes" id="UP000663824">
    <property type="component" value="Unassembled WGS sequence"/>
</dbReference>
<protein>
    <submittedName>
        <fullName evidence="8">Uncharacterized protein</fullName>
    </submittedName>
</protein>
<dbReference type="EMBL" id="CAJNRE010017592">
    <property type="protein sequence ID" value="CAF2156125.1"/>
    <property type="molecule type" value="Genomic_DNA"/>
</dbReference>
<evidence type="ECO:0000313" key="10">
    <source>
        <dbReference type="Proteomes" id="UP000663824"/>
    </source>
</evidence>
<keyword evidence="4 7" id="KW-0732">Signal</keyword>
<accession>A0A816Y8J5</accession>
<proteinExistence type="inferred from homology"/>
<evidence type="ECO:0000313" key="9">
    <source>
        <dbReference type="EMBL" id="CAF4035601.1"/>
    </source>
</evidence>
<dbReference type="Pfam" id="PF17065">
    <property type="entry name" value="UPF0669"/>
    <property type="match status" value="1"/>
</dbReference>
<comment type="similarity">
    <text evidence="2">Belongs to the UPF0669 family.</text>
</comment>
<dbReference type="InterPro" id="IPR031420">
    <property type="entry name" value="UPF0669"/>
</dbReference>
<evidence type="ECO:0000256" key="4">
    <source>
        <dbReference type="ARBA" id="ARBA00022729"/>
    </source>
</evidence>
<keyword evidence="3" id="KW-0964">Secreted</keyword>
<feature type="compositionally biased region" description="Polar residues" evidence="6">
    <location>
        <begin position="206"/>
        <end position="219"/>
    </location>
</feature>
<gene>
    <name evidence="8" type="ORF">MBJ925_LOCUS32245</name>
    <name evidence="9" type="ORF">SMN809_LOCUS13814</name>
</gene>
<organism evidence="8 10">
    <name type="scientific">Rotaria magnacalcarata</name>
    <dbReference type="NCBI Taxonomy" id="392030"/>
    <lineage>
        <taxon>Eukaryota</taxon>
        <taxon>Metazoa</taxon>
        <taxon>Spiralia</taxon>
        <taxon>Gnathifera</taxon>
        <taxon>Rotifera</taxon>
        <taxon>Eurotatoria</taxon>
        <taxon>Bdelloidea</taxon>
        <taxon>Philodinida</taxon>
        <taxon>Philodinidae</taxon>
        <taxon>Rotaria</taxon>
    </lineage>
</organism>
<evidence type="ECO:0000256" key="7">
    <source>
        <dbReference type="SAM" id="SignalP"/>
    </source>
</evidence>
<dbReference type="AlphaFoldDB" id="A0A816Y8J5"/>
<sequence>MKICYNSSFIFYAICFSLLPLSFAFQRSKIDSTTTTTTTTTTTIIDDDDSKTELNNENELESIDDEYIDESKYNKASYQHEQELLANIYAPNRTFISMHDDRIHPSNFSYFTFNRLGTYRFILISLRGDADLYISTRHKYVTYDNYEYSSCTCGIDEILTDYNIKRPIYIGIYGYSRYQTSHYRLLIELVDTKISMDETIIEQSNNDQLSMSSQEQQRSPIDRKNPSVTIEGEEGRLHLLWNIFLWILNFLVEVLA</sequence>
<feature type="chain" id="PRO_5036413347" evidence="7">
    <location>
        <begin position="25"/>
        <end position="256"/>
    </location>
</feature>
<feature type="signal peptide" evidence="7">
    <location>
        <begin position="1"/>
        <end position="24"/>
    </location>
</feature>
<evidence type="ECO:0000256" key="6">
    <source>
        <dbReference type="SAM" id="MobiDB-lite"/>
    </source>
</evidence>
<dbReference type="EMBL" id="CAJOBI010005552">
    <property type="protein sequence ID" value="CAF4035601.1"/>
    <property type="molecule type" value="Genomic_DNA"/>
</dbReference>
<reference evidence="8" key="1">
    <citation type="submission" date="2021-02" db="EMBL/GenBank/DDBJ databases">
        <authorList>
            <person name="Nowell W R."/>
        </authorList>
    </citation>
    <scope>NUCLEOTIDE SEQUENCE</scope>
</reference>
<evidence type="ECO:0000313" key="8">
    <source>
        <dbReference type="EMBL" id="CAF2156125.1"/>
    </source>
</evidence>
<evidence type="ECO:0000256" key="5">
    <source>
        <dbReference type="ARBA" id="ARBA00023180"/>
    </source>
</evidence>
<keyword evidence="5" id="KW-0325">Glycoprotein</keyword>
<feature type="region of interest" description="Disordered" evidence="6">
    <location>
        <begin position="206"/>
        <end position="227"/>
    </location>
</feature>
<evidence type="ECO:0000256" key="1">
    <source>
        <dbReference type="ARBA" id="ARBA00004613"/>
    </source>
</evidence>
<comment type="caution">
    <text evidence="8">The sequence shown here is derived from an EMBL/GenBank/DDBJ whole genome shotgun (WGS) entry which is preliminary data.</text>
</comment>
<dbReference type="PANTHER" id="PTHR31703">
    <property type="entry name" value="UPF0669 PROTEIN C6ORF120"/>
    <property type="match status" value="1"/>
</dbReference>
<dbReference type="GO" id="GO:0005576">
    <property type="term" value="C:extracellular region"/>
    <property type="evidence" value="ECO:0007669"/>
    <property type="project" value="UniProtKB-SubCell"/>
</dbReference>
<name>A0A816Y8J5_9BILA</name>
<dbReference type="Proteomes" id="UP000676336">
    <property type="component" value="Unassembled WGS sequence"/>
</dbReference>
<dbReference type="PANTHER" id="PTHR31703:SF2">
    <property type="entry name" value="UPF0669 PROTEIN C6ORF120"/>
    <property type="match status" value="1"/>
</dbReference>
<evidence type="ECO:0000256" key="3">
    <source>
        <dbReference type="ARBA" id="ARBA00022525"/>
    </source>
</evidence>
<evidence type="ECO:0000256" key="2">
    <source>
        <dbReference type="ARBA" id="ARBA00008960"/>
    </source>
</evidence>